<evidence type="ECO:0000313" key="1">
    <source>
        <dbReference type="EMBL" id="KKK47901.1"/>
    </source>
</evidence>
<sequence>MEKAKEEVVRYLKGKEEIITFKKDMREKTKNYFSEYNVSEAINIA</sequence>
<feature type="non-terminal residue" evidence="1">
    <location>
        <position position="45"/>
    </location>
</feature>
<protein>
    <submittedName>
        <fullName evidence="1">Uncharacterized protein</fullName>
    </submittedName>
</protein>
<gene>
    <name evidence="1" type="ORF">LCGC14_3150530</name>
</gene>
<name>A0A0F8YIL8_9ZZZZ</name>
<accession>A0A0F8YIL8</accession>
<comment type="caution">
    <text evidence="1">The sequence shown here is derived from an EMBL/GenBank/DDBJ whole genome shotgun (WGS) entry which is preliminary data.</text>
</comment>
<dbReference type="AlphaFoldDB" id="A0A0F8YIL8"/>
<reference evidence="1" key="1">
    <citation type="journal article" date="2015" name="Nature">
        <title>Complex archaea that bridge the gap between prokaryotes and eukaryotes.</title>
        <authorList>
            <person name="Spang A."/>
            <person name="Saw J.H."/>
            <person name="Jorgensen S.L."/>
            <person name="Zaremba-Niedzwiedzka K."/>
            <person name="Martijn J."/>
            <person name="Lind A.E."/>
            <person name="van Eijk R."/>
            <person name="Schleper C."/>
            <person name="Guy L."/>
            <person name="Ettema T.J."/>
        </authorList>
    </citation>
    <scope>NUCLEOTIDE SEQUENCE</scope>
</reference>
<proteinExistence type="predicted"/>
<dbReference type="EMBL" id="LAZR01069338">
    <property type="protein sequence ID" value="KKK47901.1"/>
    <property type="molecule type" value="Genomic_DNA"/>
</dbReference>
<organism evidence="1">
    <name type="scientific">marine sediment metagenome</name>
    <dbReference type="NCBI Taxonomy" id="412755"/>
    <lineage>
        <taxon>unclassified sequences</taxon>
        <taxon>metagenomes</taxon>
        <taxon>ecological metagenomes</taxon>
    </lineage>
</organism>